<dbReference type="SUPFAM" id="SSF75304">
    <property type="entry name" value="Amidase signature (AS) enzymes"/>
    <property type="match status" value="1"/>
</dbReference>
<dbReference type="NCBIfam" id="NF004815">
    <property type="entry name" value="PRK06169.1"/>
    <property type="match status" value="1"/>
</dbReference>
<dbReference type="Pfam" id="PF01425">
    <property type="entry name" value="Amidase"/>
    <property type="match status" value="1"/>
</dbReference>
<dbReference type="InterPro" id="IPR000120">
    <property type="entry name" value="Amidase"/>
</dbReference>
<name>A0ABX8BWD9_9ACTN</name>
<reference evidence="4 5" key="1">
    <citation type="submission" date="2021-05" db="EMBL/GenBank/DDBJ databases">
        <title>Direct Submission.</title>
        <authorList>
            <person name="Li K."/>
            <person name="Gao J."/>
        </authorList>
    </citation>
    <scope>NUCLEOTIDE SEQUENCE [LARGE SCALE GENOMIC DNA]</scope>
    <source>
        <strain evidence="4 5">Mg02</strain>
    </source>
</reference>
<dbReference type="Proteomes" id="UP000676079">
    <property type="component" value="Chromosome"/>
</dbReference>
<evidence type="ECO:0000256" key="1">
    <source>
        <dbReference type="ARBA" id="ARBA00009199"/>
    </source>
</evidence>
<keyword evidence="4" id="KW-0378">Hydrolase</keyword>
<evidence type="ECO:0000256" key="2">
    <source>
        <dbReference type="SAM" id="MobiDB-lite"/>
    </source>
</evidence>
<evidence type="ECO:0000313" key="5">
    <source>
        <dbReference type="Proteomes" id="UP000676079"/>
    </source>
</evidence>
<evidence type="ECO:0000313" key="4">
    <source>
        <dbReference type="EMBL" id="QUX26307.1"/>
    </source>
</evidence>
<feature type="domain" description="Amidase" evidence="3">
    <location>
        <begin position="57"/>
        <end position="483"/>
    </location>
</feature>
<dbReference type="EC" id="3.5.1.4" evidence="4"/>
<gene>
    <name evidence="4" type="ORF">KGD84_31045</name>
</gene>
<dbReference type="InterPro" id="IPR023631">
    <property type="entry name" value="Amidase_dom"/>
</dbReference>
<dbReference type="EMBL" id="CP074133">
    <property type="protein sequence ID" value="QUX26307.1"/>
    <property type="molecule type" value="Genomic_DNA"/>
</dbReference>
<dbReference type="PROSITE" id="PS00571">
    <property type="entry name" value="AMIDASES"/>
    <property type="match status" value="1"/>
</dbReference>
<accession>A0ABX8BWD9</accession>
<organism evidence="4 5">
    <name type="scientific">Nocardiopsis changdeensis</name>
    <dbReference type="NCBI Taxonomy" id="2831969"/>
    <lineage>
        <taxon>Bacteria</taxon>
        <taxon>Bacillati</taxon>
        <taxon>Actinomycetota</taxon>
        <taxon>Actinomycetes</taxon>
        <taxon>Streptosporangiales</taxon>
        <taxon>Nocardiopsidaceae</taxon>
        <taxon>Nocardiopsis</taxon>
    </lineage>
</organism>
<dbReference type="GO" id="GO:0004040">
    <property type="term" value="F:amidase activity"/>
    <property type="evidence" value="ECO:0007669"/>
    <property type="project" value="UniProtKB-EC"/>
</dbReference>
<feature type="compositionally biased region" description="Low complexity" evidence="2">
    <location>
        <begin position="17"/>
        <end position="36"/>
    </location>
</feature>
<dbReference type="Gene3D" id="3.90.1300.10">
    <property type="entry name" value="Amidase signature (AS) domain"/>
    <property type="match status" value="1"/>
</dbReference>
<sequence length="496" mass="51110">MSPYREAEVTIRSDSTAAAASAPVGARAHTGPVADPSAASAEDLLAAYAAGDASPVEAVEAALARIDRTEPVLNAFCLVLAEEARAAARESAARWERGEPLGPLDGVPVAVKDVHLLRGHPTLKGSLTSPRSGAWDEDSPAVARLREAGAVFVGKTTTPELAWKAVTDSPLTGVTRNPWDPATTPGGSSGGSAAAVAAGAVPMATGTDGGGSIRIPAAFSGIVGIKPTWGLVPHFPASPFGSLAHTGPMTRTVGDTALMLETMARPDPRDWAALAPPEPGLADVRLRTDPEDLVRGLRVALSPTLGGLAVDPEVSAAVAAAADTLADLGAHVTEADPGLPDARPEFHVLWYSGAAKATEHVTGADRDLFDPGLAEIIEEGLAYSAQDYLTAMALRMEMGARMGRFHAEYDLLLTPAAPFGAFEAGRECPPGLAGERWTVWAGFSHPFNMTQQPAASVPCGFTSAGLPVGLQVVGPRHADARVLAACRALELAGDRR</sequence>
<feature type="region of interest" description="Disordered" evidence="2">
    <location>
        <begin position="15"/>
        <end position="36"/>
    </location>
</feature>
<dbReference type="PANTHER" id="PTHR11895:SF7">
    <property type="entry name" value="GLUTAMYL-TRNA(GLN) AMIDOTRANSFERASE SUBUNIT A, MITOCHONDRIAL"/>
    <property type="match status" value="1"/>
</dbReference>
<evidence type="ECO:0000259" key="3">
    <source>
        <dbReference type="Pfam" id="PF01425"/>
    </source>
</evidence>
<dbReference type="InterPro" id="IPR036928">
    <property type="entry name" value="AS_sf"/>
</dbReference>
<dbReference type="InterPro" id="IPR020556">
    <property type="entry name" value="Amidase_CS"/>
</dbReference>
<comment type="similarity">
    <text evidence="1">Belongs to the amidase family.</text>
</comment>
<proteinExistence type="inferred from homology"/>
<protein>
    <submittedName>
        <fullName evidence="4">Amidase</fullName>
        <ecNumber evidence="4">3.5.1.4</ecNumber>
    </submittedName>
</protein>
<keyword evidence="5" id="KW-1185">Reference proteome</keyword>
<dbReference type="PANTHER" id="PTHR11895">
    <property type="entry name" value="TRANSAMIDASE"/>
    <property type="match status" value="1"/>
</dbReference>